<feature type="region of interest" description="Disordered" evidence="1">
    <location>
        <begin position="264"/>
        <end position="297"/>
    </location>
</feature>
<feature type="compositionally biased region" description="Basic residues" evidence="1">
    <location>
        <begin position="420"/>
        <end position="434"/>
    </location>
</feature>
<reference evidence="2 3" key="1">
    <citation type="journal article" date="2007" name="Nature">
        <title>Evolution of genes and genomes on the Drosophila phylogeny.</title>
        <authorList>
            <consortium name="Drosophila 12 Genomes Consortium"/>
            <person name="Clark A.G."/>
            <person name="Eisen M.B."/>
            <person name="Smith D.R."/>
            <person name="Bergman C.M."/>
            <person name="Oliver B."/>
            <person name="Markow T.A."/>
            <person name="Kaufman T.C."/>
            <person name="Kellis M."/>
            <person name="Gelbart W."/>
            <person name="Iyer V.N."/>
            <person name="Pollard D.A."/>
            <person name="Sackton T.B."/>
            <person name="Larracuente A.M."/>
            <person name="Singh N.D."/>
            <person name="Abad J.P."/>
            <person name="Abt D.N."/>
            <person name="Adryan B."/>
            <person name="Aguade M."/>
            <person name="Akashi H."/>
            <person name="Anderson W.W."/>
            <person name="Aquadro C.F."/>
            <person name="Ardell D.H."/>
            <person name="Arguello R."/>
            <person name="Artieri C.G."/>
            <person name="Barbash D.A."/>
            <person name="Barker D."/>
            <person name="Barsanti P."/>
            <person name="Batterham P."/>
            <person name="Batzoglou S."/>
            <person name="Begun D."/>
            <person name="Bhutkar A."/>
            <person name="Blanco E."/>
            <person name="Bosak S.A."/>
            <person name="Bradley R.K."/>
            <person name="Brand A.D."/>
            <person name="Brent M.R."/>
            <person name="Brooks A.N."/>
            <person name="Brown R.H."/>
            <person name="Butlin R.K."/>
            <person name="Caggese C."/>
            <person name="Calvi B.R."/>
            <person name="Bernardo de Carvalho A."/>
            <person name="Caspi A."/>
            <person name="Castrezana S."/>
            <person name="Celniker S.E."/>
            <person name="Chang J.L."/>
            <person name="Chapple C."/>
            <person name="Chatterji S."/>
            <person name="Chinwalla A."/>
            <person name="Civetta A."/>
            <person name="Clifton S.W."/>
            <person name="Comeron J.M."/>
            <person name="Costello J.C."/>
            <person name="Coyne J.A."/>
            <person name="Daub J."/>
            <person name="David R.G."/>
            <person name="Delcher A.L."/>
            <person name="Delehaunty K."/>
            <person name="Do C.B."/>
            <person name="Ebling H."/>
            <person name="Edwards K."/>
            <person name="Eickbush T."/>
            <person name="Evans J.D."/>
            <person name="Filipski A."/>
            <person name="Findeiss S."/>
            <person name="Freyhult E."/>
            <person name="Fulton L."/>
            <person name="Fulton R."/>
            <person name="Garcia A.C."/>
            <person name="Gardiner A."/>
            <person name="Garfield D.A."/>
            <person name="Garvin B.E."/>
            <person name="Gibson G."/>
            <person name="Gilbert D."/>
            <person name="Gnerre S."/>
            <person name="Godfrey J."/>
            <person name="Good R."/>
            <person name="Gotea V."/>
            <person name="Gravely B."/>
            <person name="Greenberg A.J."/>
            <person name="Griffiths-Jones S."/>
            <person name="Gross S."/>
            <person name="Guigo R."/>
            <person name="Gustafson E.A."/>
            <person name="Haerty W."/>
            <person name="Hahn M.W."/>
            <person name="Halligan D.L."/>
            <person name="Halpern A.L."/>
            <person name="Halter G.M."/>
            <person name="Han M.V."/>
            <person name="Heger A."/>
            <person name="Hillier L."/>
            <person name="Hinrichs A.S."/>
            <person name="Holmes I."/>
            <person name="Hoskins R.A."/>
            <person name="Hubisz M.J."/>
            <person name="Hultmark D."/>
            <person name="Huntley M.A."/>
            <person name="Jaffe D.B."/>
            <person name="Jagadeeshan S."/>
            <person name="Jeck W.R."/>
            <person name="Johnson J."/>
            <person name="Jones C.D."/>
            <person name="Jordan W.C."/>
            <person name="Karpen G.H."/>
            <person name="Kataoka E."/>
            <person name="Keightley P.D."/>
            <person name="Kheradpour P."/>
            <person name="Kirkness E.F."/>
            <person name="Koerich L.B."/>
            <person name="Kristiansen K."/>
            <person name="Kudrna D."/>
            <person name="Kulathinal R.J."/>
            <person name="Kumar S."/>
            <person name="Kwok R."/>
            <person name="Lander E."/>
            <person name="Langley C.H."/>
            <person name="Lapoint R."/>
            <person name="Lazzaro B.P."/>
            <person name="Lee S.J."/>
            <person name="Levesque L."/>
            <person name="Li R."/>
            <person name="Lin C.F."/>
            <person name="Lin M.F."/>
            <person name="Lindblad-Toh K."/>
            <person name="Llopart A."/>
            <person name="Long M."/>
            <person name="Low L."/>
            <person name="Lozovsky E."/>
            <person name="Lu J."/>
            <person name="Luo M."/>
            <person name="Machado C.A."/>
            <person name="Makalowski W."/>
            <person name="Marzo M."/>
            <person name="Matsuda M."/>
            <person name="Matzkin L."/>
            <person name="McAllister B."/>
            <person name="McBride C.S."/>
            <person name="McKernan B."/>
            <person name="McKernan K."/>
            <person name="Mendez-Lago M."/>
            <person name="Minx P."/>
            <person name="Mollenhauer M.U."/>
            <person name="Montooth K."/>
            <person name="Mount S.M."/>
            <person name="Mu X."/>
            <person name="Myers E."/>
            <person name="Negre B."/>
            <person name="Newfeld S."/>
            <person name="Nielsen R."/>
            <person name="Noor M.A."/>
            <person name="O'Grady P."/>
            <person name="Pachter L."/>
            <person name="Papaceit M."/>
            <person name="Parisi M.J."/>
            <person name="Parisi M."/>
            <person name="Parts L."/>
            <person name="Pedersen J.S."/>
            <person name="Pesole G."/>
            <person name="Phillippy A.M."/>
            <person name="Ponting C.P."/>
            <person name="Pop M."/>
            <person name="Porcelli D."/>
            <person name="Powell J.R."/>
            <person name="Prohaska S."/>
            <person name="Pruitt K."/>
            <person name="Puig M."/>
            <person name="Quesneville H."/>
            <person name="Ram K.R."/>
            <person name="Rand D."/>
            <person name="Rasmussen M.D."/>
            <person name="Reed L.K."/>
            <person name="Reenan R."/>
            <person name="Reily A."/>
            <person name="Remington K.A."/>
            <person name="Rieger T.T."/>
            <person name="Ritchie M.G."/>
            <person name="Robin C."/>
            <person name="Rogers Y.H."/>
            <person name="Rohde C."/>
            <person name="Rozas J."/>
            <person name="Rubenfield M.J."/>
            <person name="Ruiz A."/>
            <person name="Russo S."/>
            <person name="Salzberg S.L."/>
            <person name="Sanchez-Gracia A."/>
            <person name="Saranga D.J."/>
            <person name="Sato H."/>
            <person name="Schaeffer S.W."/>
            <person name="Schatz M.C."/>
            <person name="Schlenke T."/>
            <person name="Schwartz R."/>
            <person name="Segarra C."/>
            <person name="Singh R.S."/>
            <person name="Sirot L."/>
            <person name="Sirota M."/>
            <person name="Sisneros N.B."/>
            <person name="Smith C.D."/>
            <person name="Smith T.F."/>
            <person name="Spieth J."/>
            <person name="Stage D.E."/>
            <person name="Stark A."/>
            <person name="Stephan W."/>
            <person name="Strausberg R.L."/>
            <person name="Strempel S."/>
            <person name="Sturgill D."/>
            <person name="Sutton G."/>
            <person name="Sutton G.G."/>
            <person name="Tao W."/>
            <person name="Teichmann S."/>
            <person name="Tobari Y.N."/>
            <person name="Tomimura Y."/>
            <person name="Tsolas J.M."/>
            <person name="Valente V.L."/>
            <person name="Venter E."/>
            <person name="Venter J.C."/>
            <person name="Vicario S."/>
            <person name="Vieira F.G."/>
            <person name="Vilella A.J."/>
            <person name="Villasante A."/>
            <person name="Walenz B."/>
            <person name="Wang J."/>
            <person name="Wasserman M."/>
            <person name="Watts T."/>
            <person name="Wilson D."/>
            <person name="Wilson R.K."/>
            <person name="Wing R.A."/>
            <person name="Wolfner M.F."/>
            <person name="Wong A."/>
            <person name="Wong G.K."/>
            <person name="Wu C.I."/>
            <person name="Wu G."/>
            <person name="Yamamoto D."/>
            <person name="Yang H.P."/>
            <person name="Yang S.P."/>
            <person name="Yorke J.A."/>
            <person name="Yoshida K."/>
            <person name="Zdobnov E."/>
            <person name="Zhang P."/>
            <person name="Zhang Y."/>
            <person name="Zimin A.V."/>
            <person name="Baldwin J."/>
            <person name="Abdouelleil A."/>
            <person name="Abdulkadir J."/>
            <person name="Abebe A."/>
            <person name="Abera B."/>
            <person name="Abreu J."/>
            <person name="Acer S.C."/>
            <person name="Aftuck L."/>
            <person name="Alexander A."/>
            <person name="An P."/>
            <person name="Anderson E."/>
            <person name="Anderson S."/>
            <person name="Arachi H."/>
            <person name="Azer M."/>
            <person name="Bachantsang P."/>
            <person name="Barry A."/>
            <person name="Bayul T."/>
            <person name="Berlin A."/>
            <person name="Bessette D."/>
            <person name="Bloom T."/>
            <person name="Blye J."/>
            <person name="Boguslavskiy L."/>
            <person name="Bonnet C."/>
            <person name="Boukhgalter B."/>
            <person name="Bourzgui I."/>
            <person name="Brown A."/>
            <person name="Cahill P."/>
            <person name="Channer S."/>
            <person name="Cheshatsang Y."/>
            <person name="Chuda L."/>
            <person name="Citroen M."/>
            <person name="Collymore A."/>
            <person name="Cooke P."/>
            <person name="Costello M."/>
            <person name="D'Aco K."/>
            <person name="Daza R."/>
            <person name="De Haan G."/>
            <person name="DeGray S."/>
            <person name="DeMaso C."/>
            <person name="Dhargay N."/>
            <person name="Dooley K."/>
            <person name="Dooley E."/>
            <person name="Doricent M."/>
            <person name="Dorje P."/>
            <person name="Dorjee K."/>
            <person name="Dupes A."/>
            <person name="Elong R."/>
            <person name="Falk J."/>
            <person name="Farina A."/>
            <person name="Faro S."/>
            <person name="Ferguson D."/>
            <person name="Fisher S."/>
            <person name="Foley C.D."/>
            <person name="Franke A."/>
            <person name="Friedrich D."/>
            <person name="Gadbois L."/>
            <person name="Gearin G."/>
            <person name="Gearin C.R."/>
            <person name="Giannoukos G."/>
            <person name="Goode T."/>
            <person name="Graham J."/>
            <person name="Grandbois E."/>
            <person name="Grewal S."/>
            <person name="Gyaltsen K."/>
            <person name="Hafez N."/>
            <person name="Hagos B."/>
            <person name="Hall J."/>
            <person name="Henson C."/>
            <person name="Hollinger A."/>
            <person name="Honan T."/>
            <person name="Huard M.D."/>
            <person name="Hughes L."/>
            <person name="Hurhula B."/>
            <person name="Husby M.E."/>
            <person name="Kamat A."/>
            <person name="Kanga B."/>
            <person name="Kashin S."/>
            <person name="Khazanovich D."/>
            <person name="Kisner P."/>
            <person name="Lance K."/>
            <person name="Lara M."/>
            <person name="Lee W."/>
            <person name="Lennon N."/>
            <person name="Letendre F."/>
            <person name="LeVine R."/>
            <person name="Lipovsky A."/>
            <person name="Liu X."/>
            <person name="Liu J."/>
            <person name="Liu S."/>
            <person name="Lokyitsang T."/>
            <person name="Lokyitsang Y."/>
            <person name="Lubonja R."/>
            <person name="Lui A."/>
            <person name="MacDonald P."/>
            <person name="Magnisalis V."/>
            <person name="Maru K."/>
            <person name="Matthews C."/>
            <person name="McCusker W."/>
            <person name="McDonough S."/>
            <person name="Mehta T."/>
            <person name="Meldrim J."/>
            <person name="Meneus L."/>
            <person name="Mihai O."/>
            <person name="Mihalev A."/>
            <person name="Mihova T."/>
            <person name="Mittelman R."/>
            <person name="Mlenga V."/>
            <person name="Montmayeur A."/>
            <person name="Mulrain L."/>
            <person name="Navidi A."/>
            <person name="Naylor J."/>
            <person name="Negash T."/>
            <person name="Nguyen T."/>
            <person name="Nguyen N."/>
            <person name="Nicol R."/>
            <person name="Norbu C."/>
            <person name="Norbu N."/>
            <person name="Novod N."/>
            <person name="O'Neill B."/>
            <person name="Osman S."/>
            <person name="Markiewicz E."/>
            <person name="Oyono O.L."/>
            <person name="Patti C."/>
            <person name="Phunkhang P."/>
            <person name="Pierre F."/>
            <person name="Priest M."/>
            <person name="Raghuraman S."/>
            <person name="Rege F."/>
            <person name="Reyes R."/>
            <person name="Rise C."/>
            <person name="Rogov P."/>
            <person name="Ross K."/>
            <person name="Ryan E."/>
            <person name="Settipalli S."/>
            <person name="Shea T."/>
            <person name="Sherpa N."/>
            <person name="Shi L."/>
            <person name="Shih D."/>
            <person name="Sparrow T."/>
            <person name="Spaulding J."/>
            <person name="Stalker J."/>
            <person name="Stange-Thomann N."/>
            <person name="Stavropoulos S."/>
            <person name="Stone C."/>
            <person name="Strader C."/>
            <person name="Tesfaye S."/>
            <person name="Thomson T."/>
            <person name="Thoulutsang Y."/>
            <person name="Thoulutsang D."/>
            <person name="Topham K."/>
            <person name="Topping I."/>
            <person name="Tsamla T."/>
            <person name="Vassiliev H."/>
            <person name="Vo A."/>
            <person name="Wangchuk T."/>
            <person name="Wangdi T."/>
            <person name="Weiand M."/>
            <person name="Wilkinson J."/>
            <person name="Wilson A."/>
            <person name="Yadav S."/>
            <person name="Young G."/>
            <person name="Yu Q."/>
            <person name="Zembek L."/>
            <person name="Zhong D."/>
            <person name="Zimmer A."/>
            <person name="Zwirko Z."/>
            <person name="Jaffe D.B."/>
            <person name="Alvarez P."/>
            <person name="Brockman W."/>
            <person name="Butler J."/>
            <person name="Chin C."/>
            <person name="Gnerre S."/>
            <person name="Grabherr M."/>
            <person name="Kleber M."/>
            <person name="Mauceli E."/>
            <person name="MacCallum I."/>
        </authorList>
    </citation>
    <scope>NUCLEOTIDE SEQUENCE [LARGE SCALE GENOMIC DNA]</scope>
    <source>
        <strain evidence="2 3">TSC#14021-0224.01</strain>
    </source>
</reference>
<dbReference type="Proteomes" id="UP000008711">
    <property type="component" value="Unassembled WGS sequence"/>
</dbReference>
<name>A0A0Q5TH69_DROER</name>
<organism evidence="2 3">
    <name type="scientific">Drosophila erecta</name>
    <name type="common">Fruit fly</name>
    <dbReference type="NCBI Taxonomy" id="7220"/>
    <lineage>
        <taxon>Eukaryota</taxon>
        <taxon>Metazoa</taxon>
        <taxon>Ecdysozoa</taxon>
        <taxon>Arthropoda</taxon>
        <taxon>Hexapoda</taxon>
        <taxon>Insecta</taxon>
        <taxon>Pterygota</taxon>
        <taxon>Neoptera</taxon>
        <taxon>Endopterygota</taxon>
        <taxon>Diptera</taxon>
        <taxon>Brachycera</taxon>
        <taxon>Muscomorpha</taxon>
        <taxon>Ephydroidea</taxon>
        <taxon>Drosophilidae</taxon>
        <taxon>Drosophila</taxon>
        <taxon>Sophophora</taxon>
    </lineage>
</organism>
<dbReference type="AlphaFoldDB" id="A0A0Q5TH69"/>
<feature type="compositionally biased region" description="Low complexity" evidence="1">
    <location>
        <begin position="439"/>
        <end position="448"/>
    </location>
</feature>
<gene>
    <name evidence="2" type="primary">Dere\GG26222</name>
    <name evidence="2" type="synonym">GG26222</name>
    <name evidence="2" type="ORF">Dere_GG26222</name>
</gene>
<dbReference type="OrthoDB" id="66546at2759"/>
<accession>A0A0Q5TH69</accession>
<feature type="non-terminal residue" evidence="2">
    <location>
        <position position="558"/>
    </location>
</feature>
<feature type="region of interest" description="Disordered" evidence="1">
    <location>
        <begin position="374"/>
        <end position="452"/>
    </location>
</feature>
<protein>
    <submittedName>
        <fullName evidence="2">Uncharacterized protein</fullName>
    </submittedName>
</protein>
<sequence length="558" mass="62820">METQPIKIALDEEMADIFKQATGEDGNAEAYDLHMGILELSVSLRNINHDVEKSVNFLSKSDTTYNSSQELVFLIDFRMQFKLLQHGKDPEERTLHETRGDLFMRLYKELVDIEPNEIKRCEYLAFFYDLFESVKPKLSGPQESFTYRMEQIDSMHGQVQCILERLSRTQNANEISSASKVNIYLESKIVPNEVDTQSSSRIVGLNEEKCNRDKKVELRKVHTEKLHVEGFSVIESYREIINCPLKGIRFDDVITLAGGSNLAEGVDMQDTPKRARTPNSPSGSSRKTPPKRTKADRQLLCAGKLTEIGLVLDQLMILTNVKQVRHINVQMKAMFAKMKALQEDASRELEMEYEPGNAPTYALPGCPKCGGSKAKTVDKLQQTNPSPKRVSFAQTDVPYPSKIPKQHSRSPGAAQVPQRVKPREKRASPPKRQAKIAEKATAQQAETQSRGKLDAWTKVEARKKARLTRRPDAVIVEAKGKTYSEVLALVTRRSDGQLQELEKSVHKVRCTASGSLLLELNRDGDRKATLMKSDLEAVLDGVATVRALSKDSRMQFLS</sequence>
<reference evidence="2 3" key="2">
    <citation type="journal article" date="2008" name="Bioinformatics">
        <title>Assembly reconciliation.</title>
        <authorList>
            <person name="Zimin A.V."/>
            <person name="Smith D.R."/>
            <person name="Sutton G."/>
            <person name="Yorke J.A."/>
        </authorList>
    </citation>
    <scope>NUCLEOTIDE SEQUENCE [LARGE SCALE GENOMIC DNA]</scope>
    <source>
        <strain evidence="2 3">TSC#14021-0224.01</strain>
    </source>
</reference>
<evidence type="ECO:0000256" key="1">
    <source>
        <dbReference type="SAM" id="MobiDB-lite"/>
    </source>
</evidence>
<feature type="compositionally biased region" description="Polar residues" evidence="1">
    <location>
        <begin position="277"/>
        <end position="287"/>
    </location>
</feature>
<dbReference type="EMBL" id="CH954218">
    <property type="protein sequence ID" value="KQS32193.1"/>
    <property type="molecule type" value="Genomic_DNA"/>
</dbReference>
<proteinExistence type="predicted"/>
<evidence type="ECO:0000313" key="2">
    <source>
        <dbReference type="EMBL" id="KQS32193.1"/>
    </source>
</evidence>
<keyword evidence="3" id="KW-1185">Reference proteome</keyword>
<evidence type="ECO:0000313" key="3">
    <source>
        <dbReference type="Proteomes" id="UP000008711"/>
    </source>
</evidence>